<organism evidence="2 3">
    <name type="scientific">Candidatus Ornithocaccomicrobium faecavium</name>
    <dbReference type="NCBI Taxonomy" id="2840890"/>
    <lineage>
        <taxon>Bacteria</taxon>
        <taxon>Bacillati</taxon>
        <taxon>Bacillota</taxon>
        <taxon>Clostridia</taxon>
        <taxon>Candidatus Ornithocaccomicrobium</taxon>
    </lineage>
</organism>
<comment type="caution">
    <text evidence="2">The sequence shown here is derived from an EMBL/GenBank/DDBJ whole genome shotgun (WGS) entry which is preliminary data.</text>
</comment>
<evidence type="ECO:0000313" key="2">
    <source>
        <dbReference type="EMBL" id="HIV27506.1"/>
    </source>
</evidence>
<dbReference type="AlphaFoldDB" id="A0A9D1TCC5"/>
<reference evidence="2" key="2">
    <citation type="journal article" date="2021" name="PeerJ">
        <title>Extensive microbial diversity within the chicken gut microbiome revealed by metagenomics and culture.</title>
        <authorList>
            <person name="Gilroy R."/>
            <person name="Ravi A."/>
            <person name="Getino M."/>
            <person name="Pursley I."/>
            <person name="Horton D.L."/>
            <person name="Alikhan N.F."/>
            <person name="Baker D."/>
            <person name="Gharbi K."/>
            <person name="Hall N."/>
            <person name="Watson M."/>
            <person name="Adriaenssens E.M."/>
            <person name="Foster-Nyarko E."/>
            <person name="Jarju S."/>
            <person name="Secka A."/>
            <person name="Antonio M."/>
            <person name="Oren A."/>
            <person name="Chaudhuri R.R."/>
            <person name="La Ragione R."/>
            <person name="Hildebrand F."/>
            <person name="Pallen M.J."/>
        </authorList>
    </citation>
    <scope>NUCLEOTIDE SEQUENCE</scope>
    <source>
        <strain evidence="2">CHK183-6373</strain>
    </source>
</reference>
<gene>
    <name evidence="2" type="ORF">IAA64_06025</name>
</gene>
<feature type="region of interest" description="Disordered" evidence="1">
    <location>
        <begin position="51"/>
        <end position="70"/>
    </location>
</feature>
<dbReference type="EMBL" id="DVOT01000110">
    <property type="protein sequence ID" value="HIV27506.1"/>
    <property type="molecule type" value="Genomic_DNA"/>
</dbReference>
<evidence type="ECO:0000313" key="3">
    <source>
        <dbReference type="Proteomes" id="UP000886884"/>
    </source>
</evidence>
<protein>
    <submittedName>
        <fullName evidence="2">Uncharacterized protein</fullName>
    </submittedName>
</protein>
<proteinExistence type="predicted"/>
<sequence length="70" mass="7774">MSQKSMEETIVKMAIEGATNGEIARAIGLEVKIVAAITGHYRNLIMAKRYERSGRRPDGTPMLKRKGTQL</sequence>
<name>A0A9D1TCC5_9FIRM</name>
<dbReference type="Proteomes" id="UP000886884">
    <property type="component" value="Unassembled WGS sequence"/>
</dbReference>
<reference evidence="2" key="1">
    <citation type="submission" date="2020-10" db="EMBL/GenBank/DDBJ databases">
        <authorList>
            <person name="Gilroy R."/>
        </authorList>
    </citation>
    <scope>NUCLEOTIDE SEQUENCE</scope>
    <source>
        <strain evidence="2">CHK183-6373</strain>
    </source>
</reference>
<evidence type="ECO:0000256" key="1">
    <source>
        <dbReference type="SAM" id="MobiDB-lite"/>
    </source>
</evidence>
<accession>A0A9D1TCC5</accession>